<dbReference type="EMBL" id="HE577329">
    <property type="protein sequence ID" value="CCD02016.1"/>
    <property type="molecule type" value="Genomic_DNA"/>
</dbReference>
<keyword evidence="1" id="KW-0614">Plasmid</keyword>
<protein>
    <submittedName>
        <fullName evidence="1">Uncharacterized protein</fullName>
    </submittedName>
</protein>
<dbReference type="Proteomes" id="UP000007319">
    <property type="component" value="Plasmid AZOBR_p2"/>
</dbReference>
<gene>
    <name evidence="1" type="ORF">AZOBR_p270212</name>
</gene>
<dbReference type="RefSeq" id="WP_014242350.1">
    <property type="nucleotide sequence ID" value="NC_016618.1"/>
</dbReference>
<geneLocation type="plasmid" evidence="1 2">
    <name>AZOBR_p2</name>
</geneLocation>
<evidence type="ECO:0000313" key="1">
    <source>
        <dbReference type="EMBL" id="CCD02016.1"/>
    </source>
</evidence>
<name>A0A9P1NQH9_9PROT</name>
<dbReference type="KEGG" id="abs:AZOBR_p270212"/>
<sequence>MALVIDNANTKLSKTGLADITVGDNLTFADNFVKKPRLQSYAVATDTPTIIAGTVSLNLDNANAFQVSLTANVTSISLQNVPASGRLVEIAVQFTQDATGGRTVAWPTSFKWQGGMAPTVSSTANARDILFALTVDGGATWNCSLAKDFR</sequence>
<proteinExistence type="predicted"/>
<accession>A0A9P1NQH9</accession>
<evidence type="ECO:0000313" key="2">
    <source>
        <dbReference type="Proteomes" id="UP000007319"/>
    </source>
</evidence>
<reference evidence="1 2" key="1">
    <citation type="journal article" date="2011" name="PLoS Genet.">
        <title>Azospirillum genomes reveal transition of bacteria from aquatic to terrestrial environments.</title>
        <authorList>
            <person name="Wisniewski-Dye F."/>
            <person name="Borziak K."/>
            <person name="Khalsa-Moyers G."/>
            <person name="Alexandre G."/>
            <person name="Sukharnikov L.O."/>
            <person name="Wuichet K."/>
            <person name="Hurst G.B."/>
            <person name="McDonald W.H."/>
            <person name="Robertson J.S."/>
            <person name="Barbe V."/>
            <person name="Calteau A."/>
            <person name="Rouy Z."/>
            <person name="Mangenot S."/>
            <person name="Prigent-Combaret C."/>
            <person name="Normand P."/>
            <person name="Boyer M."/>
            <person name="Siguier P."/>
            <person name="Dessaux Y."/>
            <person name="Elmerich C."/>
            <person name="Condemine G."/>
            <person name="Krishnen G."/>
            <person name="Kennedy I."/>
            <person name="Paterson A.H."/>
            <person name="Gonzalez V."/>
            <person name="Mavingui P."/>
            <person name="Zhulin I.B."/>
        </authorList>
    </citation>
    <scope>NUCLEOTIDE SEQUENCE [LARGE SCALE GENOMIC DNA]</scope>
    <source>
        <strain evidence="1 2">Sp245</strain>
    </source>
</reference>
<dbReference type="AlphaFoldDB" id="A0A9P1NQH9"/>
<keyword evidence="2" id="KW-1185">Reference proteome</keyword>
<organism evidence="1 2">
    <name type="scientific">Azospirillum baldaniorum</name>
    <dbReference type="NCBI Taxonomy" id="1064539"/>
    <lineage>
        <taxon>Bacteria</taxon>
        <taxon>Pseudomonadati</taxon>
        <taxon>Pseudomonadota</taxon>
        <taxon>Alphaproteobacteria</taxon>
        <taxon>Rhodospirillales</taxon>
        <taxon>Azospirillaceae</taxon>
        <taxon>Azospirillum</taxon>
    </lineage>
</organism>